<dbReference type="AlphaFoldDB" id="D7TW46"/>
<dbReference type="Gene3D" id="2.30.30.1020">
    <property type="entry name" value="CCR4-NOT complex subunit 2/3/5, C-terminal domain"/>
    <property type="match status" value="1"/>
</dbReference>
<feature type="region of interest" description="Disordered" evidence="4">
    <location>
        <begin position="1"/>
        <end position="27"/>
    </location>
</feature>
<dbReference type="InterPro" id="IPR040168">
    <property type="entry name" value="Not2/3/5"/>
</dbReference>
<feature type="domain" description="NOT2/NOT3/NOT5 C-terminal" evidence="5">
    <location>
        <begin position="464"/>
        <end position="585"/>
    </location>
</feature>
<keyword evidence="2" id="KW-0805">Transcription regulation</keyword>
<evidence type="ECO:0000256" key="3">
    <source>
        <dbReference type="ARBA" id="ARBA00023163"/>
    </source>
</evidence>
<evidence type="ECO:0000256" key="4">
    <source>
        <dbReference type="SAM" id="MobiDB-lite"/>
    </source>
</evidence>
<dbReference type="EMBL" id="FN596251">
    <property type="protein sequence ID" value="CBI34721.3"/>
    <property type="molecule type" value="Genomic_DNA"/>
</dbReference>
<dbReference type="ExpressionAtlas" id="D7TW46">
    <property type="expression patterns" value="baseline and differential"/>
</dbReference>
<accession>D7TW46</accession>
<reference evidence="7" key="1">
    <citation type="journal article" date="2007" name="Nature">
        <title>The grapevine genome sequence suggests ancestral hexaploidization in major angiosperm phyla.</title>
        <authorList>
            <consortium name="The French-Italian Public Consortium for Grapevine Genome Characterization."/>
            <person name="Jaillon O."/>
            <person name="Aury J.-M."/>
            <person name="Noel B."/>
            <person name="Policriti A."/>
            <person name="Clepet C."/>
            <person name="Casagrande A."/>
            <person name="Choisne N."/>
            <person name="Aubourg S."/>
            <person name="Vitulo N."/>
            <person name="Jubin C."/>
            <person name="Vezzi A."/>
            <person name="Legeai F."/>
            <person name="Hugueney P."/>
            <person name="Dasilva C."/>
            <person name="Horner D."/>
            <person name="Mica E."/>
            <person name="Jublot D."/>
            <person name="Poulain J."/>
            <person name="Bruyere C."/>
            <person name="Billault A."/>
            <person name="Segurens B."/>
            <person name="Gouyvenoux M."/>
            <person name="Ugarte E."/>
            <person name="Cattonaro F."/>
            <person name="Anthouard V."/>
            <person name="Vico V."/>
            <person name="Del Fabbro C."/>
            <person name="Alaux M."/>
            <person name="Di Gaspero G."/>
            <person name="Dumas V."/>
            <person name="Felice N."/>
            <person name="Paillard S."/>
            <person name="Juman I."/>
            <person name="Moroldo M."/>
            <person name="Scalabrin S."/>
            <person name="Canaguier A."/>
            <person name="Le Clainche I."/>
            <person name="Malacrida G."/>
            <person name="Durand E."/>
            <person name="Pesole G."/>
            <person name="Laucou V."/>
            <person name="Chatelet P."/>
            <person name="Merdinoglu D."/>
            <person name="Delledonne M."/>
            <person name="Pezzotti M."/>
            <person name="Lecharny A."/>
            <person name="Scarpelli C."/>
            <person name="Artiguenave F."/>
            <person name="Pe M.E."/>
            <person name="Valle G."/>
            <person name="Morgante M."/>
            <person name="Caboche M."/>
            <person name="Adam-Blondon A.-F."/>
            <person name="Weissenbach J."/>
            <person name="Quetier F."/>
            <person name="Wincker P."/>
        </authorList>
    </citation>
    <scope>NUCLEOTIDE SEQUENCE [LARGE SCALE GENOMIC DNA]</scope>
    <source>
        <strain evidence="7">cv. Pinot noir / PN40024</strain>
    </source>
</reference>
<keyword evidence="3" id="KW-0804">Transcription</keyword>
<dbReference type="GO" id="GO:0000932">
    <property type="term" value="C:P-body"/>
    <property type="evidence" value="ECO:0000318"/>
    <property type="project" value="GO_Central"/>
</dbReference>
<evidence type="ECO:0000256" key="2">
    <source>
        <dbReference type="ARBA" id="ARBA00023015"/>
    </source>
</evidence>
<dbReference type="InterPro" id="IPR007282">
    <property type="entry name" value="NOT2/3/5_C"/>
</dbReference>
<dbReference type="GO" id="GO:0030015">
    <property type="term" value="C:CCR4-NOT core complex"/>
    <property type="evidence" value="ECO:0000318"/>
    <property type="project" value="GO_Central"/>
</dbReference>
<dbReference type="InterPro" id="IPR038635">
    <property type="entry name" value="CCR4-NOT_su2/3/5_C_sf"/>
</dbReference>
<keyword evidence="7" id="KW-1185">Reference proteome</keyword>
<comment type="similarity">
    <text evidence="1">Belongs to the CNOT2/3/5 family.</text>
</comment>
<evidence type="ECO:0000313" key="6">
    <source>
        <dbReference type="EMBL" id="CBI34721.3"/>
    </source>
</evidence>
<feature type="region of interest" description="Disordered" evidence="4">
    <location>
        <begin position="344"/>
        <end position="377"/>
    </location>
</feature>
<evidence type="ECO:0000313" key="7">
    <source>
        <dbReference type="Proteomes" id="UP000009183"/>
    </source>
</evidence>
<dbReference type="STRING" id="29760.D7TW46"/>
<organism evidence="6 7">
    <name type="scientific">Vitis vinifera</name>
    <name type="common">Grape</name>
    <dbReference type="NCBI Taxonomy" id="29760"/>
    <lineage>
        <taxon>Eukaryota</taxon>
        <taxon>Viridiplantae</taxon>
        <taxon>Streptophyta</taxon>
        <taxon>Embryophyta</taxon>
        <taxon>Tracheophyta</taxon>
        <taxon>Spermatophyta</taxon>
        <taxon>Magnoliopsida</taxon>
        <taxon>eudicotyledons</taxon>
        <taxon>Gunneridae</taxon>
        <taxon>Pentapetalae</taxon>
        <taxon>rosids</taxon>
        <taxon>Vitales</taxon>
        <taxon>Vitaceae</taxon>
        <taxon>Viteae</taxon>
        <taxon>Vitis</taxon>
    </lineage>
</organism>
<dbReference type="Proteomes" id="UP000009183">
    <property type="component" value="Chromosome 2"/>
</dbReference>
<evidence type="ECO:0000256" key="1">
    <source>
        <dbReference type="ARBA" id="ARBA00007682"/>
    </source>
</evidence>
<dbReference type="FunFam" id="2.30.30.1020:FF:000031">
    <property type="match status" value="1"/>
</dbReference>
<feature type="compositionally biased region" description="Low complexity" evidence="4">
    <location>
        <begin position="13"/>
        <end position="23"/>
    </location>
</feature>
<protein>
    <recommendedName>
        <fullName evidence="5">NOT2/NOT3/NOT5 C-terminal domain-containing protein</fullName>
    </recommendedName>
</protein>
<dbReference type="GO" id="GO:0006355">
    <property type="term" value="P:regulation of DNA-templated transcription"/>
    <property type="evidence" value="ECO:0007669"/>
    <property type="project" value="InterPro"/>
</dbReference>
<proteinExistence type="inferred from homology"/>
<sequence>MEPSNSVPPVSFLSGLNGSSSNLPDTTGRSFTTSFSAQSGSAAAFNHLGTIQGLHNIHGSFNIPNMPGSLASRNSTINGGHPGGIQQPTGSLSNGRFPINHLPTALSQLSHASSHGHPGVTNRGGSGVSPMLGNTGPRITSSIGNLAGGGNIGRSLSSGGGLAMPGLASHLSLISNGSGNMGIQGSNRLMGGVLSQGTPQVISMLGNSYSSVGGLRSQNQVQAGNNHLTSMALLKDLSVHENAPFDINDFPQLTAHPNSAGSSQGQLGSLRKQSVGVVHQNQEFSIQNEDFPALPGFKGGNTDFPVDSHRKEQLHDSAVSMMQSQHFPMGRSGGFNLGVPYSSHLQQQQQHASSVGSGGPPSIGLRPMNSSNTISGVGPYDQLIQQYQQLQSQSQFRMGQISAVGPHGDQDLKSQSPEPVIDEFGLRGLLKVIRMNNPDLTSLALGIDLTTLGLNLNASDDLHKRFASPWAEEPHKGEPQYSIPECYYAKQPPVLNQAHFAKLHLETLFYIFYSMPREEAQLYAAHELHARGWFYHKEQRLWLTRNASMKPLVETNSYERGSYLCFDPNTWETACKDNFILQFEMIEKKPDLPQH</sequence>
<dbReference type="OMA" id="NTWETAC"/>
<dbReference type="PaxDb" id="29760-VIT_02s0025g04100.t01"/>
<evidence type="ECO:0000259" key="5">
    <source>
        <dbReference type="Pfam" id="PF04153"/>
    </source>
</evidence>
<name>D7TW46_VITVI</name>
<dbReference type="eggNOG" id="KOG2151">
    <property type="taxonomic scope" value="Eukaryota"/>
</dbReference>
<dbReference type="PANTHER" id="PTHR23326">
    <property type="entry name" value="CCR4 NOT-RELATED"/>
    <property type="match status" value="1"/>
</dbReference>
<dbReference type="HOGENOM" id="CLU_016147_2_0_1"/>
<feature type="compositionally biased region" description="Low complexity" evidence="4">
    <location>
        <begin position="344"/>
        <end position="355"/>
    </location>
</feature>
<gene>
    <name evidence="6" type="ordered locus">VIT_02s0025g04100</name>
</gene>
<dbReference type="InParanoid" id="D7TW46"/>
<dbReference type="GO" id="GO:0000289">
    <property type="term" value="P:nuclear-transcribed mRNA poly(A) tail shortening"/>
    <property type="evidence" value="ECO:0000318"/>
    <property type="project" value="GO_Central"/>
</dbReference>
<feature type="region of interest" description="Disordered" evidence="4">
    <location>
        <begin position="72"/>
        <end position="140"/>
    </location>
</feature>
<dbReference type="Pfam" id="PF04153">
    <property type="entry name" value="NOT2_3_5_C"/>
    <property type="match status" value="1"/>
</dbReference>